<evidence type="ECO:0000313" key="3">
    <source>
        <dbReference type="EMBL" id="BDC99160.1"/>
    </source>
</evidence>
<accession>A0ABM7VDX9</accession>
<reference evidence="3 4" key="1">
    <citation type="submission" date="2021-12" db="EMBL/GenBank/DDBJ databases">
        <title>Genome sequencing of bacteria with rrn-lacking chromosome and rrn-plasmid.</title>
        <authorList>
            <person name="Anda M."/>
            <person name="Iwasaki W."/>
        </authorList>
    </citation>
    <scope>NUCLEOTIDE SEQUENCE [LARGE SCALE GENOMIC DNA]</scope>
    <source>
        <strain evidence="3 4">NBRC 101262</strain>
    </source>
</reference>
<dbReference type="InterPro" id="IPR011006">
    <property type="entry name" value="CheY-like_superfamily"/>
</dbReference>
<proteinExistence type="predicted"/>
<feature type="domain" description="Response regulatory" evidence="2">
    <location>
        <begin position="7"/>
        <end position="134"/>
    </location>
</feature>
<dbReference type="SUPFAM" id="SSF52172">
    <property type="entry name" value="CheY-like"/>
    <property type="match status" value="1"/>
</dbReference>
<feature type="modified residue" description="4-aspartylphosphate" evidence="1">
    <location>
        <position position="64"/>
    </location>
</feature>
<evidence type="ECO:0000256" key="1">
    <source>
        <dbReference type="PROSITE-ProRule" id="PRU00169"/>
    </source>
</evidence>
<dbReference type="InterPro" id="IPR001789">
    <property type="entry name" value="Sig_transdc_resp-reg_receiver"/>
</dbReference>
<keyword evidence="1" id="KW-0597">Phosphoprotein</keyword>
<dbReference type="PROSITE" id="PS50110">
    <property type="entry name" value="RESPONSE_REGULATORY"/>
    <property type="match status" value="1"/>
</dbReference>
<sequence>MHDLIRSVFLVDDNPADNFYHSIVIKKTGFDGDIVTLLNGEDLINELKDILLTKRELPDLIFMDINMPRMSAWDVLDELRLMQEEYPIDVCIFLLTTSRSYSDVRKSKDYPMVKKLINKPIGEQDFVSAINAKLHL</sequence>
<evidence type="ECO:0000313" key="4">
    <source>
        <dbReference type="Proteomes" id="UP001354989"/>
    </source>
</evidence>
<dbReference type="PANTHER" id="PTHR44520">
    <property type="entry name" value="RESPONSE REGULATOR RCP1-RELATED"/>
    <property type="match status" value="1"/>
</dbReference>
<dbReference type="Proteomes" id="UP001354989">
    <property type="component" value="Chromosome"/>
</dbReference>
<dbReference type="EMBL" id="AP025292">
    <property type="protein sequence ID" value="BDC99160.1"/>
    <property type="molecule type" value="Genomic_DNA"/>
</dbReference>
<dbReference type="InterPro" id="IPR052893">
    <property type="entry name" value="TCS_response_regulator"/>
</dbReference>
<keyword evidence="4" id="KW-1185">Reference proteome</keyword>
<dbReference type="Gene3D" id="3.40.50.2300">
    <property type="match status" value="1"/>
</dbReference>
<dbReference type="PANTHER" id="PTHR44520:SF2">
    <property type="entry name" value="RESPONSE REGULATOR RCP1"/>
    <property type="match status" value="1"/>
</dbReference>
<dbReference type="RefSeq" id="WP_338396622.1">
    <property type="nucleotide sequence ID" value="NZ_AP025292.1"/>
</dbReference>
<gene>
    <name evidence="3" type="ORF">PEPS_14410</name>
</gene>
<name>A0ABM7VDX9_9BACT</name>
<protein>
    <submittedName>
        <fullName evidence="3">Response regulator</fullName>
    </submittedName>
</protein>
<dbReference type="Pfam" id="PF00072">
    <property type="entry name" value="Response_reg"/>
    <property type="match status" value="1"/>
</dbReference>
<dbReference type="SMART" id="SM00448">
    <property type="entry name" value="REC"/>
    <property type="match status" value="1"/>
</dbReference>
<evidence type="ECO:0000259" key="2">
    <source>
        <dbReference type="PROSITE" id="PS50110"/>
    </source>
</evidence>
<organism evidence="3 4">
    <name type="scientific">Persicobacter psychrovividus</name>
    <dbReference type="NCBI Taxonomy" id="387638"/>
    <lineage>
        <taxon>Bacteria</taxon>
        <taxon>Pseudomonadati</taxon>
        <taxon>Bacteroidota</taxon>
        <taxon>Cytophagia</taxon>
        <taxon>Cytophagales</taxon>
        <taxon>Persicobacteraceae</taxon>
        <taxon>Persicobacter</taxon>
    </lineage>
</organism>